<dbReference type="AlphaFoldDB" id="A0A816YEL3"/>
<organism evidence="2">
    <name type="scientific">Brassica napus</name>
    <name type="common">Rape</name>
    <dbReference type="NCBI Taxonomy" id="3708"/>
    <lineage>
        <taxon>Eukaryota</taxon>
        <taxon>Viridiplantae</taxon>
        <taxon>Streptophyta</taxon>
        <taxon>Embryophyta</taxon>
        <taxon>Tracheophyta</taxon>
        <taxon>Spermatophyta</taxon>
        <taxon>Magnoliopsida</taxon>
        <taxon>eudicotyledons</taxon>
        <taxon>Gunneridae</taxon>
        <taxon>Pentapetalae</taxon>
        <taxon>rosids</taxon>
        <taxon>malvids</taxon>
        <taxon>Brassicales</taxon>
        <taxon>Brassicaceae</taxon>
        <taxon>Brassiceae</taxon>
        <taxon>Brassica</taxon>
    </lineage>
</organism>
<protein>
    <submittedName>
        <fullName evidence="2">(rape) hypothetical protein</fullName>
    </submittedName>
</protein>
<feature type="compositionally biased region" description="Polar residues" evidence="1">
    <location>
        <begin position="18"/>
        <end position="27"/>
    </location>
</feature>
<reference evidence="2" key="1">
    <citation type="submission" date="2021-01" db="EMBL/GenBank/DDBJ databases">
        <authorList>
            <consortium name="Genoscope - CEA"/>
            <person name="William W."/>
        </authorList>
    </citation>
    <scope>NUCLEOTIDE SEQUENCE</scope>
</reference>
<accession>A0A816YEL3</accession>
<dbReference type="Proteomes" id="UP001295469">
    <property type="component" value="Chromosome A07"/>
</dbReference>
<evidence type="ECO:0000313" key="2">
    <source>
        <dbReference type="EMBL" id="CAF2158264.1"/>
    </source>
</evidence>
<sequence>MKKWQKQKTKRSVVQCEPQATASTQAAKPQRAIEDLFDENEDVGKKASNYGVESSASKD</sequence>
<proteinExistence type="predicted"/>
<feature type="compositionally biased region" description="Basic residues" evidence="1">
    <location>
        <begin position="1"/>
        <end position="11"/>
    </location>
</feature>
<feature type="region of interest" description="Disordered" evidence="1">
    <location>
        <begin position="1"/>
        <end position="59"/>
    </location>
</feature>
<name>A0A816YEL3_BRANA</name>
<evidence type="ECO:0000256" key="1">
    <source>
        <dbReference type="SAM" id="MobiDB-lite"/>
    </source>
</evidence>
<gene>
    <name evidence="2" type="ORF">DARMORV10_A07P07100.1</name>
</gene>
<dbReference type="EMBL" id="HG994361">
    <property type="protein sequence ID" value="CAF2158264.1"/>
    <property type="molecule type" value="Genomic_DNA"/>
</dbReference>